<evidence type="ECO:0000256" key="4">
    <source>
        <dbReference type="ARBA" id="ARBA00023002"/>
    </source>
</evidence>
<reference evidence="7" key="1">
    <citation type="submission" date="2023-07" db="EMBL/GenBank/DDBJ databases">
        <title>Brevundimonas soil sp. nov., isolated from the soil of chemical plant.</title>
        <authorList>
            <person name="Wu N."/>
        </authorList>
    </citation>
    <scope>NUCLEOTIDE SEQUENCE</scope>
    <source>
        <strain evidence="7">XZ-24</strain>
    </source>
</reference>
<dbReference type="SUPFAM" id="SSF55424">
    <property type="entry name" value="FAD/NAD-linked reductases, dimerisation (C-terminal) domain"/>
    <property type="match status" value="1"/>
</dbReference>
<evidence type="ECO:0000259" key="5">
    <source>
        <dbReference type="Pfam" id="PF07992"/>
    </source>
</evidence>
<organism evidence="7 8">
    <name type="scientific">Peiella sedimenti</name>
    <dbReference type="NCBI Taxonomy" id="3061083"/>
    <lineage>
        <taxon>Bacteria</taxon>
        <taxon>Pseudomonadati</taxon>
        <taxon>Pseudomonadota</taxon>
        <taxon>Alphaproteobacteria</taxon>
        <taxon>Caulobacterales</taxon>
        <taxon>Caulobacteraceae</taxon>
        <taxon>Peiella</taxon>
    </lineage>
</organism>
<comment type="caution">
    <text evidence="7">The sequence shown here is derived from an EMBL/GenBank/DDBJ whole genome shotgun (WGS) entry which is preliminary data.</text>
</comment>
<dbReference type="PANTHER" id="PTHR43557">
    <property type="entry name" value="APOPTOSIS-INDUCING FACTOR 1"/>
    <property type="match status" value="1"/>
</dbReference>
<evidence type="ECO:0000313" key="8">
    <source>
        <dbReference type="Proteomes" id="UP001169063"/>
    </source>
</evidence>
<comment type="cofactor">
    <cofactor evidence="1">
        <name>FAD</name>
        <dbReference type="ChEBI" id="CHEBI:57692"/>
    </cofactor>
</comment>
<feature type="domain" description="Reductase C-terminal" evidence="6">
    <location>
        <begin position="322"/>
        <end position="405"/>
    </location>
</feature>
<dbReference type="Pfam" id="PF14759">
    <property type="entry name" value="Reductase_C"/>
    <property type="match status" value="1"/>
</dbReference>
<keyword evidence="2" id="KW-0285">Flavoprotein</keyword>
<feature type="domain" description="FAD/NAD(P)-binding" evidence="5">
    <location>
        <begin position="5"/>
        <end position="302"/>
    </location>
</feature>
<dbReference type="EMBL" id="JAUKTR010000005">
    <property type="protein sequence ID" value="MDO1560192.1"/>
    <property type="molecule type" value="Genomic_DNA"/>
</dbReference>
<dbReference type="PRINTS" id="PR00411">
    <property type="entry name" value="PNDRDTASEI"/>
</dbReference>
<evidence type="ECO:0000256" key="1">
    <source>
        <dbReference type="ARBA" id="ARBA00001974"/>
    </source>
</evidence>
<dbReference type="InterPro" id="IPR050446">
    <property type="entry name" value="FAD-oxidoreductase/Apoptosis"/>
</dbReference>
<dbReference type="InterPro" id="IPR023753">
    <property type="entry name" value="FAD/NAD-binding_dom"/>
</dbReference>
<dbReference type="Gene3D" id="3.30.390.30">
    <property type="match status" value="1"/>
</dbReference>
<keyword evidence="4" id="KW-0560">Oxidoreductase</keyword>
<dbReference type="PANTHER" id="PTHR43557:SF2">
    <property type="entry name" value="RIESKE DOMAIN-CONTAINING PROTEIN-RELATED"/>
    <property type="match status" value="1"/>
</dbReference>
<evidence type="ECO:0000256" key="2">
    <source>
        <dbReference type="ARBA" id="ARBA00022630"/>
    </source>
</evidence>
<dbReference type="InterPro" id="IPR028202">
    <property type="entry name" value="Reductase_C"/>
</dbReference>
<evidence type="ECO:0000259" key="6">
    <source>
        <dbReference type="Pfam" id="PF14759"/>
    </source>
</evidence>
<dbReference type="InterPro" id="IPR016156">
    <property type="entry name" value="FAD/NAD-linked_Rdtase_dimer_sf"/>
</dbReference>
<evidence type="ECO:0000256" key="3">
    <source>
        <dbReference type="ARBA" id="ARBA00022827"/>
    </source>
</evidence>
<dbReference type="RefSeq" id="WP_302110619.1">
    <property type="nucleotide sequence ID" value="NZ_JAUKTR010000005.1"/>
</dbReference>
<evidence type="ECO:0000313" key="7">
    <source>
        <dbReference type="EMBL" id="MDO1560192.1"/>
    </source>
</evidence>
<dbReference type="Proteomes" id="UP001169063">
    <property type="component" value="Unassembled WGS sequence"/>
</dbReference>
<proteinExistence type="predicted"/>
<dbReference type="InterPro" id="IPR036188">
    <property type="entry name" value="FAD/NAD-bd_sf"/>
</dbReference>
<name>A0ABT8SNN1_9CAUL</name>
<dbReference type="Pfam" id="PF07992">
    <property type="entry name" value="Pyr_redox_2"/>
    <property type="match status" value="1"/>
</dbReference>
<sequence length="408" mass="42925">MTFERVVIIGAGHAGGTAAALLRQMGFKGQVTLIGDEPVCPYQRPPLSKAWLKGEADSDSLLLRPESFYREQDIELVTGVAVRAIDREARMVRLDRSRSGAGVPYDALILATGSRARTLPVPGGDDPAVLTLRTMADADRLKARLTPGARLVLIGAGYVGLEAAASATALGCTATVVEVQDRVLSRTASPALAERIAARHGQAGVEILTGVGVAAIRPGGTGVELSDGRVLEADVVLVGVGAVAEDRLARDAGLTCRDGVVVNAEARTSDDDIFAIGDCAWRPWPLYGSAGRLESVPSALETAKQAAAAISGAPPPPPEVPWFWSDQYDLKLQVAGLFIDADRQVIRRDAATDRFAVFHLKGDRLRAVEALNAPQEFMGGRLLIASGKPVDDALLADPTVSMKAVTKA</sequence>
<dbReference type="SUPFAM" id="SSF51905">
    <property type="entry name" value="FAD/NAD(P)-binding domain"/>
    <property type="match status" value="2"/>
</dbReference>
<keyword evidence="8" id="KW-1185">Reference proteome</keyword>
<gene>
    <name evidence="7" type="ORF">Q0812_12215</name>
</gene>
<keyword evidence="3" id="KW-0274">FAD</keyword>
<dbReference type="PRINTS" id="PR00368">
    <property type="entry name" value="FADPNR"/>
</dbReference>
<dbReference type="Gene3D" id="3.50.50.60">
    <property type="entry name" value="FAD/NAD(P)-binding domain"/>
    <property type="match status" value="2"/>
</dbReference>
<protein>
    <submittedName>
        <fullName evidence="7">FAD-dependent oxidoreductase</fullName>
    </submittedName>
</protein>
<accession>A0ABT8SNN1</accession>